<reference evidence="4 5" key="1">
    <citation type="submission" date="2017-04" db="EMBL/GenBank/DDBJ databases">
        <authorList>
            <person name="Afonso C.L."/>
            <person name="Miller P.J."/>
            <person name="Scott M.A."/>
            <person name="Spackman E."/>
            <person name="Goraichik I."/>
            <person name="Dimitrov K.M."/>
            <person name="Suarez D.L."/>
            <person name="Swayne D.E."/>
        </authorList>
    </citation>
    <scope>NUCLEOTIDE SEQUENCE [LARGE SCALE GENOMIC DNA]</scope>
    <source>
        <strain evidence="4 5">DSM 26133</strain>
    </source>
</reference>
<dbReference type="STRING" id="692418.SAMN04488029_1607"/>
<feature type="domain" description="PKD" evidence="2">
    <location>
        <begin position="1511"/>
        <end position="1585"/>
    </location>
</feature>
<feature type="signal peptide" evidence="1">
    <location>
        <begin position="1"/>
        <end position="24"/>
    </location>
</feature>
<dbReference type="Gene3D" id="2.60.40.10">
    <property type="entry name" value="Immunoglobulins"/>
    <property type="match status" value="3"/>
</dbReference>
<feature type="chain" id="PRO_5012596811" description="Gliding motility-associated C-terminal domain-containing protein" evidence="1">
    <location>
        <begin position="25"/>
        <end position="1863"/>
    </location>
</feature>
<dbReference type="Pfam" id="PF19078">
    <property type="entry name" value="Big_12"/>
    <property type="match status" value="1"/>
</dbReference>
<proteinExistence type="predicted"/>
<dbReference type="Proteomes" id="UP000192472">
    <property type="component" value="Unassembled WGS sequence"/>
</dbReference>
<dbReference type="OrthoDB" id="960258at2"/>
<evidence type="ECO:0000313" key="4">
    <source>
        <dbReference type="EMBL" id="SMD33677.1"/>
    </source>
</evidence>
<dbReference type="InterPro" id="IPR022409">
    <property type="entry name" value="PKD/Chitinase_dom"/>
</dbReference>
<dbReference type="SUPFAM" id="SSF49299">
    <property type="entry name" value="PKD domain"/>
    <property type="match status" value="1"/>
</dbReference>
<dbReference type="EMBL" id="FWYF01000002">
    <property type="protein sequence ID" value="SMD33677.1"/>
    <property type="molecule type" value="Genomic_DNA"/>
</dbReference>
<dbReference type="InterPro" id="IPR013783">
    <property type="entry name" value="Ig-like_fold"/>
</dbReference>
<keyword evidence="1" id="KW-0732">Signal</keyword>
<evidence type="ECO:0000313" key="5">
    <source>
        <dbReference type="Proteomes" id="UP000192472"/>
    </source>
</evidence>
<dbReference type="CDD" id="cd00146">
    <property type="entry name" value="PKD"/>
    <property type="match status" value="1"/>
</dbReference>
<protein>
    <recommendedName>
        <fullName evidence="6">Gliding motility-associated C-terminal domain-containing protein</fullName>
    </recommendedName>
</protein>
<organism evidence="4 5">
    <name type="scientific">Reichenbachiella faecimaris</name>
    <dbReference type="NCBI Taxonomy" id="692418"/>
    <lineage>
        <taxon>Bacteria</taxon>
        <taxon>Pseudomonadati</taxon>
        <taxon>Bacteroidota</taxon>
        <taxon>Cytophagia</taxon>
        <taxon>Cytophagales</taxon>
        <taxon>Reichenbachiellaceae</taxon>
        <taxon>Reichenbachiella</taxon>
    </lineage>
</organism>
<dbReference type="InterPro" id="IPR035986">
    <property type="entry name" value="PKD_dom_sf"/>
</dbReference>
<evidence type="ECO:0008006" key="6">
    <source>
        <dbReference type="Google" id="ProtNLM"/>
    </source>
</evidence>
<accession>A0A1W2GAI7</accession>
<name>A0A1W2GAI7_REIFA</name>
<evidence type="ECO:0000256" key="1">
    <source>
        <dbReference type="SAM" id="SignalP"/>
    </source>
</evidence>
<dbReference type="InterPro" id="IPR044048">
    <property type="entry name" value="Big_12"/>
</dbReference>
<dbReference type="InterPro" id="IPR000601">
    <property type="entry name" value="PKD_dom"/>
</dbReference>
<dbReference type="InterPro" id="IPR007110">
    <property type="entry name" value="Ig-like_dom"/>
</dbReference>
<feature type="non-terminal residue" evidence="4">
    <location>
        <position position="1863"/>
    </location>
</feature>
<evidence type="ECO:0000259" key="3">
    <source>
        <dbReference type="PROSITE" id="PS50835"/>
    </source>
</evidence>
<feature type="domain" description="PKD" evidence="2">
    <location>
        <begin position="1599"/>
        <end position="1660"/>
    </location>
</feature>
<dbReference type="PROSITE" id="PS50093">
    <property type="entry name" value="PKD"/>
    <property type="match status" value="2"/>
</dbReference>
<feature type="domain" description="Ig-like" evidence="3">
    <location>
        <begin position="1484"/>
        <end position="1587"/>
    </location>
</feature>
<dbReference type="NCBIfam" id="NF033510">
    <property type="entry name" value="Ca_tandemer"/>
    <property type="match status" value="1"/>
</dbReference>
<sequence>MNEKRSIILITVILILGLSLNSTAQTPGLIYKPADGGQSVLDPNLDGYTSETDQGFGADDETSSEIPFVPLPVVGTGEPSSDNSAGPSCGFVDLVRSDEDETIYTYSDGTNLMFRFRLGGTAENSKGYTILVDTDQLFGSGSDLDYVSGNPGFEYEITLRTNFGVSIYDIDNNTLTSTEIGDGTVDRPYEDFAQKSIAGSTICGTDYFYDFYVPYADLPFSSSTPVRMVGGTTIAPKESTGFKMADLGGVDDDLGVTDNLFQDLIDVFPPTSGDDLSNGEAINPRAECPTITGPIAVDATSVSGTTTEVDGATIELFRDGDPIGTTLASGGAWTVSGISAVVASEEFTATAKVGATAAAATATKEKSTSYSSCNSTIAGAVCANAAHTLSITGNSSGVNFSITDAANTSYTVSLYDEGTGNLIAGAKWAPAENPITVVTDGTGNFTGAVDANQGSAVPTGVYYIIVQGSGCASSRAYVCQGTGTTATPTITETEILTTATEINGTKALAATVELYIDGVGTGTTYSTAGTTFSALPLPTLTVGQVVSVYATETSLCPSESSGVAVTAAPVQSATPTLDIDGEYCVDGGTNITSVSGFSSEPDGSTITVYSRVISGGAETSVGSTTTIASNGAWTVSTSNIPATSYITATAQASGDLISDFATEVFVNTKTPDPTNKLTLDSPIAEGDDEVSGTTLVSGTDNLVIQLYIDDVEIEGAIYNVPPSLNSLDPWTITGLSTPFNKLFAGGSATTTVTNESGGLCESNHSNAVLIDCQAPDVAMEFVATSATTICAGETIDFSVSYTENLIVYELQDQDDNGIGPASLGDGNTLALTSYAIDASVTSIKLVASRIGTVCQEIVGTINVSPEEINLTHVITTQPTNCPSPDGVITLSGLTASENYTLDYSLDGEAVPSAIITANGSGDYAMTGLAPGDYSNITISGTAVTLICDNVIVGPVSLVNAGAATLAVGVEMEPSTCGGSDGSITFTSTEFSTNYTLNYVLDGVPGSAAVSSDGTGAIAGFTGLSAGVYSSISITNTGTLCKSNSIGPFTLAVPNPTIAITGSASPSSCGGNGTINFSFTDITDGTYTINYNGGSFASVAVASNAASVSAPAGSYVDLNITDITTGCTTDENPDVVLNDPATHTIAASRVNPTTCGGNGSINLTFTGVAVDGNYNIDYDGGQFTNVAIASNTATISTVAGTYTNLSLTYAGCVSAEFPDVVLTDPTKPTISLVSSSGPTTAGGTDGQIELVVTGVPDGSYTLNYQNEVPSVQTFTGVSIASGLATITGLAEGSYDDITIIYNNCTSIADIDVVLTDPVVLTPSITGSTPSNPSTCGGIDGSIALTFNNVAAGTYSLDYHDGVGTASFSGVVVDGSGNATVSNLSAGTYNDITITVSSNTSVEDVDIVLTDPVKATIAEGTHTQPTNCAAPNGTIVLTGVTSGTYDVDFSFNGTPQSTQSLTATASGISIAGLNNGAYTSLSITNPTTNCQSNIIAGPINLANSSAPSGASISPSATTLNCTVTTATLTASATDNAGTSNLIYAWTTADGTIDSGAATATATISAAGTYTVTITDPDNSCTTSTSQVISEDVSAPNGASITPTSTVLSTTVTTADLTASATDNSGTINLTYAWTTADGTIDSGAATATATVSSGGTYTVTISDPDNWCSTTAQQVITEDFVAPSTTISGEPSAVNSTAPYDVTVDFGEIVTGFVLGDVVVGNGSATDFTDNGDGTYTVEITPSGAGDISVDVGANEAQDAAGNNNTAATTVTTVYDVSAPEIVIAIIAEDDIINALEDDVDLTVSGTTTDVEDGQVITITLNGIDYTAVVVGNAWTLDIPAADVQALTEGDNDITANVSDVAGNP</sequence>
<dbReference type="RefSeq" id="WP_139793802.1">
    <property type="nucleotide sequence ID" value="NZ_FWYF01000002.1"/>
</dbReference>
<evidence type="ECO:0000259" key="2">
    <source>
        <dbReference type="PROSITE" id="PS50093"/>
    </source>
</evidence>
<gene>
    <name evidence="4" type="ORF">SAMN04488029_1607</name>
</gene>
<dbReference type="SMART" id="SM00089">
    <property type="entry name" value="PKD"/>
    <property type="match status" value="2"/>
</dbReference>
<dbReference type="PROSITE" id="PS50835">
    <property type="entry name" value="IG_LIKE"/>
    <property type="match status" value="1"/>
</dbReference>
<keyword evidence="5" id="KW-1185">Reference proteome</keyword>